<organism evidence="1 2">
    <name type="scientific">Dictyobacter vulcani</name>
    <dbReference type="NCBI Taxonomy" id="2607529"/>
    <lineage>
        <taxon>Bacteria</taxon>
        <taxon>Bacillati</taxon>
        <taxon>Chloroflexota</taxon>
        <taxon>Ktedonobacteria</taxon>
        <taxon>Ktedonobacterales</taxon>
        <taxon>Dictyobacteraceae</taxon>
        <taxon>Dictyobacter</taxon>
    </lineage>
</organism>
<dbReference type="EMBL" id="BKZW01000003">
    <property type="protein sequence ID" value="GER91435.1"/>
    <property type="molecule type" value="Genomic_DNA"/>
</dbReference>
<dbReference type="AlphaFoldDB" id="A0A5J4KU58"/>
<gene>
    <name evidence="1" type="ORF">KDW_55970</name>
</gene>
<evidence type="ECO:0000313" key="2">
    <source>
        <dbReference type="Proteomes" id="UP000326912"/>
    </source>
</evidence>
<accession>A0A5J4KU58</accession>
<protein>
    <submittedName>
        <fullName evidence="1">Uncharacterized protein</fullName>
    </submittedName>
</protein>
<comment type="caution">
    <text evidence="1">The sequence shown here is derived from an EMBL/GenBank/DDBJ whole genome shotgun (WGS) entry which is preliminary data.</text>
</comment>
<keyword evidence="2" id="KW-1185">Reference proteome</keyword>
<dbReference type="Proteomes" id="UP000326912">
    <property type="component" value="Unassembled WGS sequence"/>
</dbReference>
<evidence type="ECO:0000313" key="1">
    <source>
        <dbReference type="EMBL" id="GER91435.1"/>
    </source>
</evidence>
<sequence>MCELWGMLTQRDREILNQESESHKLLVVLFFLGLFGDWPRQFEGWLEEVFQAASEHGREKELMEGYQERMRQELSRDPYKGIEVQYRSYVIEWKQKRGGESCVGKRGRFEEMQESMSRYGLVSYSRCDWTRHHCAWSQGV</sequence>
<reference evidence="1 2" key="1">
    <citation type="submission" date="2019-10" db="EMBL/GenBank/DDBJ databases">
        <title>Dictyobacter vulcani sp. nov., within the class Ktedonobacteria, isolated from soil of volcanic Mt. Zao.</title>
        <authorList>
            <person name="Zheng Y."/>
            <person name="Wang C.M."/>
            <person name="Sakai Y."/>
            <person name="Abe K."/>
            <person name="Yokota A."/>
            <person name="Yabe S."/>
        </authorList>
    </citation>
    <scope>NUCLEOTIDE SEQUENCE [LARGE SCALE GENOMIC DNA]</scope>
    <source>
        <strain evidence="1 2">W12</strain>
    </source>
</reference>
<proteinExistence type="predicted"/>
<name>A0A5J4KU58_9CHLR</name>